<evidence type="ECO:0000256" key="2">
    <source>
        <dbReference type="ARBA" id="ARBA00023002"/>
    </source>
</evidence>
<dbReference type="PANTHER" id="PTHR43639:SF1">
    <property type="entry name" value="SHORT-CHAIN DEHYDROGENASE_REDUCTASE FAMILY PROTEIN"/>
    <property type="match status" value="1"/>
</dbReference>
<evidence type="ECO:0000313" key="3">
    <source>
        <dbReference type="EMBL" id="PWR19258.1"/>
    </source>
</evidence>
<reference evidence="3 4" key="1">
    <citation type="submission" date="2018-05" db="EMBL/GenBank/DDBJ databases">
        <title>Zavarzinia sp. HR-AS.</title>
        <authorList>
            <person name="Lee Y."/>
            <person name="Jeon C.O."/>
        </authorList>
    </citation>
    <scope>NUCLEOTIDE SEQUENCE [LARGE SCALE GENOMIC DNA]</scope>
    <source>
        <strain evidence="3 4">HR-AS</strain>
    </source>
</reference>
<keyword evidence="2" id="KW-0560">Oxidoreductase</keyword>
<comment type="caution">
    <text evidence="3">The sequence shown here is derived from an EMBL/GenBank/DDBJ whole genome shotgun (WGS) entry which is preliminary data.</text>
</comment>
<sequence>MALQPAALVTGAGRRIGAGLARHLAARGYAIVLHHNDSAEAAGRLAAEIAAGGGTAHVLQADLGDAGAVERLIPAAVDLAPGLSLLVNNAARFVHDRVESLNRANWDAHLAVNLSAPAFLAKAFADALAARQRPGLIVNITDFKLSGRPDPAFLSYTVAKAGLAALTELLAVALAPRGIRVVAIAPGFTLPGGKQSDESFAEAFHSAPLGAGSTIADLARALSFAIDSPALTGCTLPIDGGMHLV</sequence>
<accession>A0A317DX01</accession>
<dbReference type="OrthoDB" id="9786360at2"/>
<dbReference type="PRINTS" id="PR00081">
    <property type="entry name" value="GDHRDH"/>
</dbReference>
<dbReference type="SUPFAM" id="SSF51735">
    <property type="entry name" value="NAD(P)-binding Rossmann-fold domains"/>
    <property type="match status" value="1"/>
</dbReference>
<dbReference type="Proteomes" id="UP000245461">
    <property type="component" value="Unassembled WGS sequence"/>
</dbReference>
<dbReference type="EMBL" id="QGLE01000012">
    <property type="protein sequence ID" value="PWR19258.1"/>
    <property type="molecule type" value="Genomic_DNA"/>
</dbReference>
<protein>
    <submittedName>
        <fullName evidence="3">Short-chain dehydrogenase</fullName>
    </submittedName>
</protein>
<keyword evidence="4" id="KW-1185">Reference proteome</keyword>
<gene>
    <name evidence="3" type="ORF">DKG74_17410</name>
</gene>
<dbReference type="RefSeq" id="WP_109907457.1">
    <property type="nucleotide sequence ID" value="NZ_QGLE01000012.1"/>
</dbReference>
<dbReference type="InterPro" id="IPR036291">
    <property type="entry name" value="NAD(P)-bd_dom_sf"/>
</dbReference>
<dbReference type="PANTHER" id="PTHR43639">
    <property type="entry name" value="OXIDOREDUCTASE, SHORT-CHAIN DEHYDROGENASE/REDUCTASE FAMILY (AFU_ORTHOLOGUE AFUA_5G02870)"/>
    <property type="match status" value="1"/>
</dbReference>
<evidence type="ECO:0000313" key="4">
    <source>
        <dbReference type="Proteomes" id="UP000245461"/>
    </source>
</evidence>
<name>A0A317DX01_9PROT</name>
<evidence type="ECO:0000256" key="1">
    <source>
        <dbReference type="ARBA" id="ARBA00006484"/>
    </source>
</evidence>
<dbReference type="InterPro" id="IPR002347">
    <property type="entry name" value="SDR_fam"/>
</dbReference>
<dbReference type="Pfam" id="PF13561">
    <property type="entry name" value="adh_short_C2"/>
    <property type="match status" value="1"/>
</dbReference>
<dbReference type="AlphaFoldDB" id="A0A317DX01"/>
<organism evidence="3 4">
    <name type="scientific">Zavarzinia aquatilis</name>
    <dbReference type="NCBI Taxonomy" id="2211142"/>
    <lineage>
        <taxon>Bacteria</taxon>
        <taxon>Pseudomonadati</taxon>
        <taxon>Pseudomonadota</taxon>
        <taxon>Alphaproteobacteria</taxon>
        <taxon>Rhodospirillales</taxon>
        <taxon>Zavarziniaceae</taxon>
        <taxon>Zavarzinia</taxon>
    </lineage>
</organism>
<proteinExistence type="inferred from homology"/>
<dbReference type="PRINTS" id="PR00080">
    <property type="entry name" value="SDRFAMILY"/>
</dbReference>
<comment type="similarity">
    <text evidence="1">Belongs to the short-chain dehydrogenases/reductases (SDR) family.</text>
</comment>
<dbReference type="Gene3D" id="3.40.50.720">
    <property type="entry name" value="NAD(P)-binding Rossmann-like Domain"/>
    <property type="match status" value="1"/>
</dbReference>
<dbReference type="GO" id="GO:0016491">
    <property type="term" value="F:oxidoreductase activity"/>
    <property type="evidence" value="ECO:0007669"/>
    <property type="project" value="UniProtKB-KW"/>
</dbReference>